<evidence type="ECO:0000256" key="8">
    <source>
        <dbReference type="ARBA" id="ARBA00023136"/>
    </source>
</evidence>
<evidence type="ECO:0000256" key="7">
    <source>
        <dbReference type="ARBA" id="ARBA00022967"/>
    </source>
</evidence>
<organism evidence="11 12">
    <name type="scientific">Acidianus hospitalis</name>
    <dbReference type="NCBI Taxonomy" id="563177"/>
    <lineage>
        <taxon>Archaea</taxon>
        <taxon>Thermoproteota</taxon>
        <taxon>Thermoprotei</taxon>
        <taxon>Sulfolobales</taxon>
        <taxon>Sulfolobaceae</taxon>
        <taxon>Acidianus</taxon>
    </lineage>
</organism>
<keyword evidence="4" id="KW-1003">Cell membrane</keyword>
<keyword evidence="6 11" id="KW-0067">ATP-binding</keyword>
<evidence type="ECO:0000256" key="6">
    <source>
        <dbReference type="ARBA" id="ARBA00022840"/>
    </source>
</evidence>
<dbReference type="AlphaFoldDB" id="A0A2T9X567"/>
<feature type="domain" description="ABC transporter" evidence="10">
    <location>
        <begin position="4"/>
        <end position="243"/>
    </location>
</feature>
<evidence type="ECO:0000256" key="4">
    <source>
        <dbReference type="ARBA" id="ARBA00022475"/>
    </source>
</evidence>
<dbReference type="GO" id="GO:0042626">
    <property type="term" value="F:ATPase-coupled transmembrane transporter activity"/>
    <property type="evidence" value="ECO:0007669"/>
    <property type="project" value="TreeGrafter"/>
</dbReference>
<proteinExistence type="inferred from homology"/>
<reference evidence="11 12" key="1">
    <citation type="journal article" date="2015" name="Appl. Environ. Microbiol.">
        <title>Nanoarchaeota, Their Sulfolobales Host, and Nanoarchaeota Virus Distribution across Yellowstone National Park Hot Springs.</title>
        <authorList>
            <person name="Munson-McGee J.H."/>
            <person name="Field E.K."/>
            <person name="Bateson M."/>
            <person name="Rooney C."/>
            <person name="Stepanauskas R."/>
            <person name="Young M.J."/>
        </authorList>
    </citation>
    <scope>NUCLEOTIDE SEQUENCE [LARGE SCALE GENOMIC DNA]</scope>
    <source>
        <strain evidence="11">SCGC AC-742_N10</strain>
    </source>
</reference>
<evidence type="ECO:0000313" key="11">
    <source>
        <dbReference type="EMBL" id="PVU75219.1"/>
    </source>
</evidence>
<dbReference type="EMBL" id="QEFD01000153">
    <property type="protein sequence ID" value="PVU75219.1"/>
    <property type="molecule type" value="Genomic_DNA"/>
</dbReference>
<dbReference type="PROSITE" id="PS00211">
    <property type="entry name" value="ABC_TRANSPORTER_1"/>
    <property type="match status" value="1"/>
</dbReference>
<dbReference type="InterPro" id="IPR017871">
    <property type="entry name" value="ABC_transporter-like_CS"/>
</dbReference>
<comment type="subcellular location">
    <subcellularLocation>
        <location evidence="1">Cell membrane</location>
        <topology evidence="1">Peripheral membrane protein</topology>
    </subcellularLocation>
</comment>
<evidence type="ECO:0000256" key="1">
    <source>
        <dbReference type="ARBA" id="ARBA00004202"/>
    </source>
</evidence>
<keyword evidence="8" id="KW-0472">Membrane</keyword>
<evidence type="ECO:0000256" key="5">
    <source>
        <dbReference type="ARBA" id="ARBA00022741"/>
    </source>
</evidence>
<keyword evidence="5" id="KW-0547">Nucleotide-binding</keyword>
<dbReference type="SUPFAM" id="SSF52540">
    <property type="entry name" value="P-loop containing nucleoside triphosphate hydrolases"/>
    <property type="match status" value="2"/>
</dbReference>
<evidence type="ECO:0000259" key="10">
    <source>
        <dbReference type="PROSITE" id="PS50893"/>
    </source>
</evidence>
<dbReference type="InterPro" id="IPR003593">
    <property type="entry name" value="AAA+_ATPase"/>
</dbReference>
<dbReference type="InterPro" id="IPR027417">
    <property type="entry name" value="P-loop_NTPase"/>
</dbReference>
<evidence type="ECO:0000256" key="3">
    <source>
        <dbReference type="ARBA" id="ARBA00022448"/>
    </source>
</evidence>
<dbReference type="InterPro" id="IPR050095">
    <property type="entry name" value="ECF_ABC_transporter_ATP-bd"/>
</dbReference>
<evidence type="ECO:0000313" key="12">
    <source>
        <dbReference type="Proteomes" id="UP000245638"/>
    </source>
</evidence>
<comment type="function">
    <text evidence="9">Probably part of an ABC transporter complex. Responsible for energy coupling to the transport system.</text>
</comment>
<dbReference type="PANTHER" id="PTHR43553:SF27">
    <property type="entry name" value="ENERGY-COUPLING FACTOR TRANSPORTER ATP-BINDING PROTEIN ECFA2"/>
    <property type="match status" value="1"/>
</dbReference>
<dbReference type="SMART" id="SM00382">
    <property type="entry name" value="AAA"/>
    <property type="match status" value="2"/>
</dbReference>
<accession>A0A2T9X567</accession>
<dbReference type="InterPro" id="IPR015856">
    <property type="entry name" value="ABC_transpr_CbiO/EcfA_su"/>
</dbReference>
<dbReference type="Pfam" id="PF00005">
    <property type="entry name" value="ABC_tran"/>
    <property type="match status" value="2"/>
</dbReference>
<evidence type="ECO:0000256" key="2">
    <source>
        <dbReference type="ARBA" id="ARBA00005417"/>
    </source>
</evidence>
<feature type="domain" description="ABC transporter" evidence="10">
    <location>
        <begin position="277"/>
        <end position="513"/>
    </location>
</feature>
<dbReference type="GO" id="GO:0016887">
    <property type="term" value="F:ATP hydrolysis activity"/>
    <property type="evidence" value="ECO:0007669"/>
    <property type="project" value="InterPro"/>
</dbReference>
<dbReference type="GO" id="GO:0043190">
    <property type="term" value="C:ATP-binding cassette (ABC) transporter complex"/>
    <property type="evidence" value="ECO:0007669"/>
    <property type="project" value="TreeGrafter"/>
</dbReference>
<evidence type="ECO:0000256" key="9">
    <source>
        <dbReference type="ARBA" id="ARBA00025157"/>
    </source>
</evidence>
<sequence length="526" mass="59334">MKFVEIKDFQVTYLGRSKPSLVIDDFEIEDGESVLIVGKSGSGKSTLVNAINGVIPNMINAQETGEISVYGKDPRKQPIYETAKLVGTLLQDPETQIFNYTVVDEIAFGPENFMLPKEEIIERVNEASKLTGISHLLHRDTNTLSGGEMQRVALASILAMRPRALILDEPTSNIDPKGTAEIFSLIKNFRQERRSLIIVEHKLERVLPYVDRVVLVDRGRIVLDVPKEELIESSDLLASAGVEIPDYYLYLKKIGAKSLSKELLKGYNYVPPPRRKGEKEALYAKVKVWTKQGKTLVDTEISIKQGEIVALMGNNGAGKSTLLKAIMGMLDRKLKAEVKLVVEGKDLSKKGLAERGSYIGYLPQNFDIMFVKRKVEDEVAFAMKNRKTFSEEKLNNILQMFSLQRVRHDDPLLLSMGQRRRVAMASILASGARILLMDEPTSGQDWYHREILGREIQDLREKGYTFLIVTHDSRFVDKFCDRVLVMKDGKIVFNGTPEEAFLREDLGIYPPTEYVVTKLGTLEFSL</sequence>
<dbReference type="InterPro" id="IPR003439">
    <property type="entry name" value="ABC_transporter-like_ATP-bd"/>
</dbReference>
<gene>
    <name evidence="11" type="ORF">DDW13_05260</name>
</gene>
<dbReference type="PANTHER" id="PTHR43553">
    <property type="entry name" value="HEAVY METAL TRANSPORTER"/>
    <property type="match status" value="1"/>
</dbReference>
<name>A0A2T9X567_9CREN</name>
<dbReference type="PROSITE" id="PS50893">
    <property type="entry name" value="ABC_TRANSPORTER_2"/>
    <property type="match status" value="2"/>
</dbReference>
<dbReference type="FunFam" id="3.40.50.300:FF:000224">
    <property type="entry name" value="Energy-coupling factor transporter ATP-binding protein EcfA"/>
    <property type="match status" value="1"/>
</dbReference>
<comment type="caution">
    <text evidence="11">The sequence shown here is derived from an EMBL/GenBank/DDBJ whole genome shotgun (WGS) entry which is preliminary data.</text>
</comment>
<dbReference type="Proteomes" id="UP000245638">
    <property type="component" value="Unassembled WGS sequence"/>
</dbReference>
<dbReference type="GO" id="GO:0005524">
    <property type="term" value="F:ATP binding"/>
    <property type="evidence" value="ECO:0007669"/>
    <property type="project" value="UniProtKB-KW"/>
</dbReference>
<comment type="similarity">
    <text evidence="2">Belongs to the ABC transporter superfamily.</text>
</comment>
<protein>
    <submittedName>
        <fullName evidence="11">Cobalt ABC transporter ATP-binding protein</fullName>
    </submittedName>
</protein>
<keyword evidence="7" id="KW-1278">Translocase</keyword>
<dbReference type="CDD" id="cd03225">
    <property type="entry name" value="ABC_cobalt_CbiO_domain1"/>
    <property type="match status" value="2"/>
</dbReference>
<keyword evidence="3" id="KW-0813">Transport</keyword>
<dbReference type="Gene3D" id="3.40.50.300">
    <property type="entry name" value="P-loop containing nucleotide triphosphate hydrolases"/>
    <property type="match status" value="2"/>
</dbReference>